<dbReference type="PANTHER" id="PTHR30250">
    <property type="entry name" value="PST FAMILY PREDICTED COLANIC ACID TRANSPORTER"/>
    <property type="match status" value="1"/>
</dbReference>
<sequence length="521" mass="51904">MTDPGTRPTGAAATAVADAGGAAGEREVRRSTRSGMVGLAGAAVNGLLGFVLTVVIVRGLGPAGSGAMFTAIGVVAIMGVLCCAGADTALVWALPRRRTGRDGDAARLLPVALLPALLFTAVVALTGVALSGALAPVLFDPGTREGAGLLRLAFAGLPFVVATTVLLAAVRAVRPVAALVAVQYVFVPAARPALVSAALLTGAGVTVAFAGWLAPIAVAVLVCVALLARPLGLRAGAALRPVAEDWRTLWGFALPRAASATIDASSMWLTVLLTAALAGQAEAGIIGAVGRYALAGLLIMQGLRVAVAPQLSRLLGQGRTGEAALVYRRITAVIIALSWPGYLLLAVFAPGFLRLFGAEFTAGAAAMVVLAGAMMVNSGTGIVQTLLLMSGSSGRHLLAAATGLLLNVALAVLLIPPHGALGAAWAWTVGIVAENVIATVTARRVIGEPLITRSVLRAAAAAGTATAVLAAAGAAVAGRGVAGLFLTLGVAVLLGVALLLHPGVRRRARATAPTLLGRGPS</sequence>
<feature type="transmembrane region" description="Helical" evidence="7">
    <location>
        <begin position="397"/>
        <end position="416"/>
    </location>
</feature>
<feature type="transmembrane region" description="Helical" evidence="7">
    <location>
        <begin position="69"/>
        <end position="94"/>
    </location>
</feature>
<dbReference type="Proteomes" id="UP000198228">
    <property type="component" value="Chromosome I"/>
</dbReference>
<feature type="transmembrane region" description="Helical" evidence="7">
    <location>
        <begin position="422"/>
        <end position="442"/>
    </location>
</feature>
<evidence type="ECO:0000256" key="5">
    <source>
        <dbReference type="ARBA" id="ARBA00023136"/>
    </source>
</evidence>
<feature type="transmembrane region" description="Helical" evidence="7">
    <location>
        <begin position="176"/>
        <end position="200"/>
    </location>
</feature>
<dbReference type="PANTHER" id="PTHR30250:SF11">
    <property type="entry name" value="O-ANTIGEN TRANSPORTER-RELATED"/>
    <property type="match status" value="1"/>
</dbReference>
<comment type="subcellular location">
    <subcellularLocation>
        <location evidence="1">Cell membrane</location>
        <topology evidence="1">Multi-pass membrane protein</topology>
    </subcellularLocation>
</comment>
<organism evidence="8 9">
    <name type="scientific">Micromonospora purpureochromogenes</name>
    <dbReference type="NCBI Taxonomy" id="47872"/>
    <lineage>
        <taxon>Bacteria</taxon>
        <taxon>Bacillati</taxon>
        <taxon>Actinomycetota</taxon>
        <taxon>Actinomycetes</taxon>
        <taxon>Micromonosporales</taxon>
        <taxon>Micromonosporaceae</taxon>
        <taxon>Micromonospora</taxon>
    </lineage>
</organism>
<proteinExistence type="predicted"/>
<evidence type="ECO:0000313" key="8">
    <source>
        <dbReference type="EMBL" id="SCF30920.1"/>
    </source>
</evidence>
<feature type="region of interest" description="Disordered" evidence="6">
    <location>
        <begin position="1"/>
        <end position="24"/>
    </location>
</feature>
<keyword evidence="5 7" id="KW-0472">Membrane</keyword>
<keyword evidence="3 7" id="KW-0812">Transmembrane</keyword>
<evidence type="ECO:0000313" key="9">
    <source>
        <dbReference type="Proteomes" id="UP000198228"/>
    </source>
</evidence>
<dbReference type="GO" id="GO:0005886">
    <property type="term" value="C:plasma membrane"/>
    <property type="evidence" value="ECO:0007669"/>
    <property type="project" value="UniProtKB-SubCell"/>
</dbReference>
<feature type="transmembrane region" description="Helical" evidence="7">
    <location>
        <begin position="326"/>
        <end position="349"/>
    </location>
</feature>
<evidence type="ECO:0000256" key="4">
    <source>
        <dbReference type="ARBA" id="ARBA00022989"/>
    </source>
</evidence>
<name>A0A1C4ZD39_9ACTN</name>
<evidence type="ECO:0000256" key="1">
    <source>
        <dbReference type="ARBA" id="ARBA00004651"/>
    </source>
</evidence>
<feature type="transmembrane region" description="Helical" evidence="7">
    <location>
        <begin position="149"/>
        <end position="169"/>
    </location>
</feature>
<evidence type="ECO:0000256" key="2">
    <source>
        <dbReference type="ARBA" id="ARBA00022475"/>
    </source>
</evidence>
<reference evidence="8 9" key="1">
    <citation type="submission" date="2016-06" db="EMBL/GenBank/DDBJ databases">
        <authorList>
            <person name="Kjaerup R.B."/>
            <person name="Dalgaard T.S."/>
            <person name="Juul-Madsen H.R."/>
        </authorList>
    </citation>
    <scope>NUCLEOTIDE SEQUENCE [LARGE SCALE GENOMIC DNA]</scope>
    <source>
        <strain evidence="8 9">DSM 43821</strain>
    </source>
</reference>
<evidence type="ECO:0000256" key="3">
    <source>
        <dbReference type="ARBA" id="ARBA00022692"/>
    </source>
</evidence>
<keyword evidence="4 7" id="KW-1133">Transmembrane helix</keyword>
<feature type="transmembrane region" description="Helical" evidence="7">
    <location>
        <begin position="206"/>
        <end position="228"/>
    </location>
</feature>
<dbReference type="RefSeq" id="WP_088962741.1">
    <property type="nucleotide sequence ID" value="NZ_LT607410.1"/>
</dbReference>
<feature type="transmembrane region" description="Helical" evidence="7">
    <location>
        <begin position="106"/>
        <end position="129"/>
    </location>
</feature>
<feature type="transmembrane region" description="Helical" evidence="7">
    <location>
        <begin position="481"/>
        <end position="500"/>
    </location>
</feature>
<evidence type="ECO:0000256" key="6">
    <source>
        <dbReference type="SAM" id="MobiDB-lite"/>
    </source>
</evidence>
<feature type="compositionally biased region" description="Low complexity" evidence="6">
    <location>
        <begin position="1"/>
        <end position="20"/>
    </location>
</feature>
<gene>
    <name evidence="8" type="ORF">GA0074696_4302</name>
</gene>
<dbReference type="AlphaFoldDB" id="A0A1C4ZD39"/>
<keyword evidence="2" id="KW-1003">Cell membrane</keyword>
<protein>
    <submittedName>
        <fullName evidence="8">Membrane protein involved in the export of O-antigen and teichoic acid</fullName>
    </submittedName>
</protein>
<feature type="transmembrane region" description="Helical" evidence="7">
    <location>
        <begin position="36"/>
        <end position="57"/>
    </location>
</feature>
<accession>A0A1C4ZD39</accession>
<evidence type="ECO:0000256" key="7">
    <source>
        <dbReference type="SAM" id="Phobius"/>
    </source>
</evidence>
<dbReference type="EMBL" id="LT607410">
    <property type="protein sequence ID" value="SCF30920.1"/>
    <property type="molecule type" value="Genomic_DNA"/>
</dbReference>
<feature type="transmembrane region" description="Helical" evidence="7">
    <location>
        <begin position="454"/>
        <end position="475"/>
    </location>
</feature>
<dbReference type="InterPro" id="IPR050833">
    <property type="entry name" value="Poly_Biosynth_Transport"/>
</dbReference>